<keyword evidence="2" id="KW-1185">Reference proteome</keyword>
<protein>
    <recommendedName>
        <fullName evidence="3">DUF4371 domain-containing protein</fullName>
    </recommendedName>
</protein>
<sequence>MEQEESQSKKKKKYECYFQQVWLENEKYKMWVRKVDEKNAKCVFCNVKFTVKWDGEKALSTHLNSETHKKKVRNIDSNSLITAFLPKNNSSEELKVATIEIASIYHAISHHHSYLSTDCGIKLNATLYSDSPLSHKVYCGRTKAVTIVLNVLAPNSIQSTIQDLKRTQSGGGVHFSIAIDASNKGSQKMYPIVIRYFDQEKGVQNKLMDFYEDSNETSQKIFENIDNFMLQHDLDTTLLSAFSADNASVNYGAHNSVYQKIKDKYSDTKVVKANCNCHVLHNAATNAMKALTYDVENLIMKVYAEFSNSAKRTRELQAFFEEFEIEYRKVLRHGPTRWLSLGRAVDRLILSWPAVSASKVLVKQHAIR</sequence>
<evidence type="ECO:0000313" key="1">
    <source>
        <dbReference type="EMBL" id="CAH1640744.1"/>
    </source>
</evidence>
<dbReference type="EMBL" id="LR824552">
    <property type="protein sequence ID" value="CAH1640744.1"/>
    <property type="molecule type" value="Genomic_DNA"/>
</dbReference>
<evidence type="ECO:0008006" key="3">
    <source>
        <dbReference type="Google" id="ProtNLM"/>
    </source>
</evidence>
<dbReference type="AlphaFoldDB" id="A0A9P0I5W2"/>
<dbReference type="PANTHER" id="PTHR37162">
    <property type="entry name" value="HAT FAMILY DIMERISATION DOMAINCONTAINING PROTEIN-RELATED"/>
    <property type="match status" value="1"/>
</dbReference>
<name>A0A9P0I5W2_SPOLI</name>
<reference evidence="1" key="1">
    <citation type="submission" date="2022-02" db="EMBL/GenBank/DDBJ databases">
        <authorList>
            <person name="King R."/>
        </authorList>
    </citation>
    <scope>NUCLEOTIDE SEQUENCE</scope>
</reference>
<proteinExistence type="predicted"/>
<dbReference type="InterPro" id="IPR012337">
    <property type="entry name" value="RNaseH-like_sf"/>
</dbReference>
<dbReference type="SUPFAM" id="SSF53098">
    <property type="entry name" value="Ribonuclease H-like"/>
    <property type="match status" value="1"/>
</dbReference>
<dbReference type="PANTHER" id="PTHR37162:SF10">
    <property type="entry name" value="DUF4371 DOMAIN-CONTAINING PROTEIN"/>
    <property type="match status" value="1"/>
</dbReference>
<accession>A0A9P0I5W2</accession>
<evidence type="ECO:0000313" key="2">
    <source>
        <dbReference type="Proteomes" id="UP001153321"/>
    </source>
</evidence>
<organism evidence="1 2">
    <name type="scientific">Spodoptera littoralis</name>
    <name type="common">Egyptian cotton leafworm</name>
    <dbReference type="NCBI Taxonomy" id="7109"/>
    <lineage>
        <taxon>Eukaryota</taxon>
        <taxon>Metazoa</taxon>
        <taxon>Ecdysozoa</taxon>
        <taxon>Arthropoda</taxon>
        <taxon>Hexapoda</taxon>
        <taxon>Insecta</taxon>
        <taxon>Pterygota</taxon>
        <taxon>Neoptera</taxon>
        <taxon>Endopterygota</taxon>
        <taxon>Lepidoptera</taxon>
        <taxon>Glossata</taxon>
        <taxon>Ditrysia</taxon>
        <taxon>Noctuoidea</taxon>
        <taxon>Noctuidae</taxon>
        <taxon>Amphipyrinae</taxon>
        <taxon>Spodoptera</taxon>
    </lineage>
</organism>
<gene>
    <name evidence="1" type="ORF">SPLIT_LOCUS6100</name>
</gene>
<dbReference type="Proteomes" id="UP001153321">
    <property type="component" value="Chromosome 21"/>
</dbReference>